<dbReference type="SMART" id="SM00045">
    <property type="entry name" value="DAGKa"/>
    <property type="match status" value="1"/>
</dbReference>
<evidence type="ECO:0000256" key="4">
    <source>
        <dbReference type="ARBA" id="ARBA00022723"/>
    </source>
</evidence>
<dbReference type="Pfam" id="PF00130">
    <property type="entry name" value="C1_1"/>
    <property type="match status" value="2"/>
</dbReference>
<dbReference type="PROSITE" id="PS00479">
    <property type="entry name" value="ZF_DAG_PE_1"/>
    <property type="match status" value="1"/>
</dbReference>
<dbReference type="InterPro" id="IPR046349">
    <property type="entry name" value="C1-like_sf"/>
</dbReference>
<feature type="compositionally biased region" description="Basic and acidic residues" evidence="13">
    <location>
        <begin position="694"/>
        <end position="703"/>
    </location>
</feature>
<feature type="transmembrane region" description="Helical" evidence="14">
    <location>
        <begin position="23"/>
        <end position="44"/>
    </location>
</feature>
<dbReference type="VEuPathDB" id="ToxoDB:TGDOM2_239250"/>
<dbReference type="InterPro" id="IPR000756">
    <property type="entry name" value="Diacylglycerol_kin_accessory"/>
</dbReference>
<evidence type="ECO:0000256" key="8">
    <source>
        <dbReference type="ARBA" id="ARBA00022777"/>
    </source>
</evidence>
<dbReference type="InterPro" id="IPR037607">
    <property type="entry name" value="DGK"/>
</dbReference>
<feature type="compositionally biased region" description="Basic and acidic residues" evidence="13">
    <location>
        <begin position="1665"/>
        <end position="1674"/>
    </location>
</feature>
<proteinExistence type="inferred from homology"/>
<dbReference type="OrthoDB" id="331874at2759"/>
<dbReference type="InterPro" id="IPR002219">
    <property type="entry name" value="PKC_DAG/PE"/>
</dbReference>
<protein>
    <recommendedName>
        <fullName evidence="12">Diacylglycerol kinase</fullName>
        <shortName evidence="12">DAG kinase</shortName>
        <ecNumber evidence="12">2.7.1.107</ecNumber>
    </recommendedName>
</protein>
<keyword evidence="6 12" id="KW-0547">Nucleotide-binding</keyword>
<dbReference type="EMBL" id="AHZU02000823">
    <property type="protein sequence ID" value="KFG39744.1"/>
    <property type="molecule type" value="Genomic_DNA"/>
</dbReference>
<dbReference type="GO" id="GO:0004143">
    <property type="term" value="F:ATP-dependent diacylglycerol kinase activity"/>
    <property type="evidence" value="ECO:0007669"/>
    <property type="project" value="UniProtKB-EC"/>
</dbReference>
<feature type="region of interest" description="Disordered" evidence="13">
    <location>
        <begin position="1146"/>
        <end position="1167"/>
    </location>
</feature>
<evidence type="ECO:0000256" key="2">
    <source>
        <dbReference type="ARBA" id="ARBA00009280"/>
    </source>
</evidence>
<dbReference type="InterPro" id="IPR001206">
    <property type="entry name" value="Diacylglycerol_kinase_cat_dom"/>
</dbReference>
<feature type="compositionally biased region" description="Basic and acidic residues" evidence="13">
    <location>
        <begin position="1384"/>
        <end position="1411"/>
    </location>
</feature>
<feature type="domain" description="DAGKc" evidence="16">
    <location>
        <begin position="805"/>
        <end position="996"/>
    </location>
</feature>
<evidence type="ECO:0000256" key="3">
    <source>
        <dbReference type="ARBA" id="ARBA00022679"/>
    </source>
</evidence>
<feature type="region of interest" description="Disordered" evidence="13">
    <location>
        <begin position="642"/>
        <end position="774"/>
    </location>
</feature>
<dbReference type="PROSITE" id="PS50146">
    <property type="entry name" value="DAGK"/>
    <property type="match status" value="1"/>
</dbReference>
<keyword evidence="7" id="KW-0863">Zinc-finger</keyword>
<dbReference type="GO" id="GO:0007200">
    <property type="term" value="P:phospholipase C-activating G protein-coupled receptor signaling pathway"/>
    <property type="evidence" value="ECO:0007669"/>
    <property type="project" value="InterPro"/>
</dbReference>
<dbReference type="Pfam" id="PF00609">
    <property type="entry name" value="DAGK_acc"/>
    <property type="match status" value="2"/>
</dbReference>
<dbReference type="CDD" id="cd20805">
    <property type="entry name" value="C1_DGK_rpt2"/>
    <property type="match status" value="1"/>
</dbReference>
<evidence type="ECO:0000256" key="1">
    <source>
        <dbReference type="ARBA" id="ARBA00004370"/>
    </source>
</evidence>
<accession>A0A086K5S6</accession>
<feature type="compositionally biased region" description="Basic and acidic residues" evidence="13">
    <location>
        <begin position="709"/>
        <end position="725"/>
    </location>
</feature>
<dbReference type="SUPFAM" id="SSF111331">
    <property type="entry name" value="NAD kinase/diacylglycerol kinase-like"/>
    <property type="match status" value="2"/>
</dbReference>
<evidence type="ECO:0000256" key="12">
    <source>
        <dbReference type="RuleBase" id="RU361128"/>
    </source>
</evidence>
<evidence type="ECO:0000259" key="16">
    <source>
        <dbReference type="PROSITE" id="PS50146"/>
    </source>
</evidence>
<feature type="compositionally biased region" description="Basic and acidic residues" evidence="13">
    <location>
        <begin position="1582"/>
        <end position="1614"/>
    </location>
</feature>
<reference evidence="17 18" key="1">
    <citation type="submission" date="2014-02" db="EMBL/GenBank/DDBJ databases">
        <authorList>
            <person name="Sibley D."/>
            <person name="Venepally P."/>
            <person name="Karamycheva S."/>
            <person name="Hadjithomas M."/>
            <person name="Khan A."/>
            <person name="Brunk B."/>
            <person name="Roos D."/>
            <person name="Caler E."/>
            <person name="Lorenzi H."/>
        </authorList>
    </citation>
    <scope>NUCLEOTIDE SEQUENCE [LARGE SCALE GENOMIC DNA]</scope>
    <source>
        <strain evidence="17 18">GAB2-2007-GAL-DOM2</strain>
    </source>
</reference>
<dbReference type="SMART" id="SM00109">
    <property type="entry name" value="C1"/>
    <property type="match status" value="2"/>
</dbReference>
<keyword evidence="10 12" id="KW-0067">ATP-binding</keyword>
<dbReference type="CDD" id="cd00029">
    <property type="entry name" value="C1"/>
    <property type="match status" value="1"/>
</dbReference>
<feature type="transmembrane region" description="Helical" evidence="14">
    <location>
        <begin position="118"/>
        <end position="137"/>
    </location>
</feature>
<feature type="compositionally biased region" description="Basic and acidic residues" evidence="13">
    <location>
        <begin position="1691"/>
        <end position="1712"/>
    </location>
</feature>
<evidence type="ECO:0000256" key="7">
    <source>
        <dbReference type="ARBA" id="ARBA00022771"/>
    </source>
</evidence>
<evidence type="ECO:0000256" key="10">
    <source>
        <dbReference type="ARBA" id="ARBA00022840"/>
    </source>
</evidence>
<evidence type="ECO:0000256" key="11">
    <source>
        <dbReference type="ARBA" id="ARBA00023136"/>
    </source>
</evidence>
<feature type="compositionally biased region" description="Polar residues" evidence="13">
    <location>
        <begin position="1472"/>
        <end position="1487"/>
    </location>
</feature>
<sequence>MAQLASRSLCAGPSSACHGSRRFLLASLAVLFFVGLGCCLGVPVSPSPPADASEDLFCTYYGDSDCPSFLSFAAQTLGLCFRTWKNVSAAALEAGLSALARLVPFLATDGATSRMIHIVLSVLATVCFLLLLSQIFWRYRVHHYNKSGSQGLIPKSLHQWEPFSSSSSPRYCSVCRQLISGFLIYRNTGWACTLCQRYAHTKCLRLAERLDCKTPCLPAPTPHVFIQGNLSAEATCCCCGLACSSNFGLDGLRCLWCNRTLHEECRHRLPSPLCDLGPFRQLVLPPSAVSLSFSLLSSNRGLLRVASSLWRRVGVKEVVKEGLREVQEGVRKFNEAIVQPLKKSLKFEQRHSEQVVQGERGKTRLEGAHEKQREGKGDAHQLASEVEENRSTEQASGEAECRGNSGGSREAESGEDPLANEATRESKSVENESVDKEKEKDAQKKPREETCELVGEEEQEDATRGDGSDNPPVDPGGKEDGGRSEPPRILSRFSESKGQPKPTTTARDSSTDSAAPSLTAASSDTQRLPEAEQTQDARSQRTDASPWGENKSTGGGQAGEAVEQHGDSAAIERGTGDREAAETSQPHGWAPDSSGETLHTPARDDPPCPHNARRKLASTHRDEKQREGTACLLASAASSFACHGPLEPLGSHRPTAGAATSEEGDESRCQKTESENDGLGSGDVVRVGGFTDFTEERSEEDLRTPSLEKGSEGQDARQTEPDGRQKSGAPSEEALEKEDASVVSGKKLRLKTPRRNGSSLPGAGSKTRRRESSRTQMMYTVAKAMPPMAAVWRLRSNPSLWFSEPQATPLLVFVNVKSGGQTGKAIYKDLVAILNPLQVIDIQAEGGPSRALSFFRPLAMTKRLRVLVCGGDGTVGWIIDSIHKVYGAEAAEEERGSEAQTGDEVDSGEAAGKVGVESEGRRGRRESEGVAWGSRDRACDLRSLVPVGICPLGTGNDLSNVLGWGFSFDGDIMKHLLKIQSAVSSTLDLWKVKVISDKTNATLVETTFSNYLDVGVAARIVLKFHKLREENPELFQSRLGNKFLYGEVGFRDFLVTPNIALRGLKIFCDGQEIALPYLEGICVVNIPSFAGGVELWDTAPESWAASASPGGLSPLPSLRYSSHDVGRAPQQRQLLPSFPVSHNRESRSHAVSHLSQSAHALPATRRRMHTRLSRAREDRKAVEKVHLSDPPSFSPASSAAVFHLAPPRTSVSGRSVSATHHRSRRACEGAAEEFRACRCCCCGAQVTLPSFPRGDSVSTGARSSSSRFSACTDSAPPVSASLRDFRLRERIAGTRTQSPHPRMSSSLSGEYCDALHTNFSRRKRARHERMHFSIPSLNSSSLPTSFVHATSVRASSSALSSPPWEPAVELRGASPTDAGSRRRCVSEESREKRRLERTPVPDAGDRHEGDRGNLPSGSKASRSTADPEIAPAVAPQELSPKDSDGCTRDRQKKSESKAAEEDDDSVDRPFAGSSQRKSRVSCSTSPLKNRKTKDSHNRKRSARGAGRGVWQTRGQSLEDVSVSELSPRRARRGRNVEERLRKGRVACSAWLRFPENRTKLCCGDCCGCSNARDATYSPSIRPRRDEGEEREGGERTRFASRREGEEREGGERTRFASSRKSASCGPRGSESEESNRGERETVEASGREGREMRRSQRAETLAVDRGPEEPKLEIACKPNVAGPQRLAGSEKNAESEEMKEQAQREEGTKSEIKSPNGPTRWRQQIINDQLIEVVGFKSLFHLGQVQVGLAKPVRLCQGRDIQLVLPQEIPLQIDGEPTMLQAETTMHITWHGETPVLLASDKSAQTQTLAAVQQVLATAYSRGLLSDYQFAQLANEFQKRF</sequence>
<dbReference type="EC" id="2.7.1.107" evidence="12"/>
<feature type="compositionally biased region" description="Basic and acidic residues" evidence="13">
    <location>
        <begin position="422"/>
        <end position="450"/>
    </location>
</feature>
<dbReference type="SMART" id="SM00046">
    <property type="entry name" value="DAGKc"/>
    <property type="match status" value="1"/>
</dbReference>
<dbReference type="PANTHER" id="PTHR11255:SF54">
    <property type="entry name" value="DIACYLGLYCEROL KINASE THETA"/>
    <property type="match status" value="1"/>
</dbReference>
<keyword evidence="8 12" id="KW-0418">Kinase</keyword>
<feature type="compositionally biased region" description="Low complexity" evidence="13">
    <location>
        <begin position="502"/>
        <end position="517"/>
    </location>
</feature>
<evidence type="ECO:0000256" key="14">
    <source>
        <dbReference type="SAM" id="Phobius"/>
    </source>
</evidence>
<feature type="compositionally biased region" description="Basic and acidic residues" evidence="13">
    <location>
        <begin position="1629"/>
        <end position="1657"/>
    </location>
</feature>
<feature type="compositionally biased region" description="Basic and acidic residues" evidence="13">
    <location>
        <begin position="476"/>
        <end position="486"/>
    </location>
</feature>
<feature type="compositionally biased region" description="Basic and acidic residues" evidence="13">
    <location>
        <begin position="916"/>
        <end position="929"/>
    </location>
</feature>
<evidence type="ECO:0000256" key="9">
    <source>
        <dbReference type="ARBA" id="ARBA00022833"/>
    </source>
</evidence>
<dbReference type="GO" id="GO:0008270">
    <property type="term" value="F:zinc ion binding"/>
    <property type="evidence" value="ECO:0007669"/>
    <property type="project" value="UniProtKB-KW"/>
</dbReference>
<feature type="compositionally biased region" description="Basic residues" evidence="13">
    <location>
        <begin position="1488"/>
        <end position="1502"/>
    </location>
</feature>
<keyword evidence="14" id="KW-1133">Transmembrane helix</keyword>
<keyword evidence="9" id="KW-0862">Zinc</keyword>
<dbReference type="PROSITE" id="PS50081">
    <property type="entry name" value="ZF_DAG_PE_2"/>
    <property type="match status" value="2"/>
</dbReference>
<feature type="region of interest" description="Disordered" evidence="13">
    <location>
        <begin position="349"/>
        <end position="627"/>
    </location>
</feature>
<gene>
    <name evidence="17" type="ORF">TGDOM2_239250</name>
</gene>
<feature type="region of interest" description="Disordered" evidence="13">
    <location>
        <begin position="1354"/>
        <end position="1534"/>
    </location>
</feature>
<keyword evidence="5" id="KW-0677">Repeat</keyword>
<comment type="catalytic activity">
    <reaction evidence="12">
        <text>a 1,2-diacyl-sn-glycerol + ATP = a 1,2-diacyl-sn-glycero-3-phosphate + ADP + H(+)</text>
        <dbReference type="Rhea" id="RHEA:10272"/>
        <dbReference type="ChEBI" id="CHEBI:15378"/>
        <dbReference type="ChEBI" id="CHEBI:17815"/>
        <dbReference type="ChEBI" id="CHEBI:30616"/>
        <dbReference type="ChEBI" id="CHEBI:58608"/>
        <dbReference type="ChEBI" id="CHEBI:456216"/>
        <dbReference type="EC" id="2.7.1.107"/>
    </reaction>
</comment>
<feature type="compositionally biased region" description="Basic and acidic residues" evidence="13">
    <location>
        <begin position="349"/>
        <end position="379"/>
    </location>
</feature>
<dbReference type="GO" id="GO:0005524">
    <property type="term" value="F:ATP binding"/>
    <property type="evidence" value="ECO:0007669"/>
    <property type="project" value="UniProtKB-KW"/>
</dbReference>
<dbReference type="InterPro" id="IPR016064">
    <property type="entry name" value="NAD/diacylglycerol_kinase_sf"/>
</dbReference>
<comment type="subcellular location">
    <subcellularLocation>
        <location evidence="1">Membrane</location>
    </subcellularLocation>
</comment>
<keyword evidence="14" id="KW-0812">Transmembrane</keyword>
<keyword evidence="4" id="KW-0479">Metal-binding</keyword>
<feature type="compositionally biased region" description="Polar residues" evidence="13">
    <location>
        <begin position="519"/>
        <end position="537"/>
    </location>
</feature>
<evidence type="ECO:0000256" key="13">
    <source>
        <dbReference type="SAM" id="MobiDB-lite"/>
    </source>
</evidence>
<dbReference type="SUPFAM" id="SSF57889">
    <property type="entry name" value="Cysteine-rich domain"/>
    <property type="match status" value="2"/>
</dbReference>
<feature type="domain" description="Phorbol-ester/DAG-type" evidence="15">
    <location>
        <begin position="222"/>
        <end position="274"/>
    </location>
</feature>
<keyword evidence="3 12" id="KW-0808">Transferase</keyword>
<feature type="compositionally biased region" description="Basic and acidic residues" evidence="13">
    <location>
        <begin position="1439"/>
        <end position="1459"/>
    </location>
</feature>
<evidence type="ECO:0000313" key="18">
    <source>
        <dbReference type="Proteomes" id="UP000028837"/>
    </source>
</evidence>
<comment type="similarity">
    <text evidence="2 12">Belongs to the eukaryotic diacylglycerol kinase family.</text>
</comment>
<dbReference type="Gene3D" id="3.30.60.20">
    <property type="match status" value="2"/>
</dbReference>
<dbReference type="InterPro" id="IPR017438">
    <property type="entry name" value="ATP-NAD_kinase_N"/>
</dbReference>
<evidence type="ECO:0000259" key="15">
    <source>
        <dbReference type="PROSITE" id="PS50081"/>
    </source>
</evidence>
<keyword evidence="11 14" id="KW-0472">Membrane</keyword>
<dbReference type="GO" id="GO:0016020">
    <property type="term" value="C:membrane"/>
    <property type="evidence" value="ECO:0007669"/>
    <property type="project" value="UniProtKB-SubCell"/>
</dbReference>
<evidence type="ECO:0000313" key="17">
    <source>
        <dbReference type="EMBL" id="KFG39744.1"/>
    </source>
</evidence>
<organism evidence="17 18">
    <name type="scientific">Toxoplasma gondii GAB2-2007-GAL-DOM2</name>
    <dbReference type="NCBI Taxonomy" id="1130820"/>
    <lineage>
        <taxon>Eukaryota</taxon>
        <taxon>Sar</taxon>
        <taxon>Alveolata</taxon>
        <taxon>Apicomplexa</taxon>
        <taxon>Conoidasida</taxon>
        <taxon>Coccidia</taxon>
        <taxon>Eucoccidiorida</taxon>
        <taxon>Eimeriorina</taxon>
        <taxon>Sarcocystidae</taxon>
        <taxon>Toxoplasma</taxon>
    </lineage>
</organism>
<dbReference type="PANTHER" id="PTHR11255">
    <property type="entry name" value="DIACYLGLYCEROL KINASE"/>
    <property type="match status" value="1"/>
</dbReference>
<dbReference type="Proteomes" id="UP000028837">
    <property type="component" value="Unassembled WGS sequence"/>
</dbReference>
<feature type="compositionally biased region" description="Polar residues" evidence="13">
    <location>
        <begin position="1415"/>
        <end position="1424"/>
    </location>
</feature>
<feature type="domain" description="Phorbol-ester/DAG-type" evidence="15">
    <location>
        <begin position="157"/>
        <end position="212"/>
    </location>
</feature>
<name>A0A086K5S6_TOXGO</name>
<feature type="region of interest" description="Disordered" evidence="13">
    <location>
        <begin position="893"/>
        <end position="929"/>
    </location>
</feature>
<evidence type="ECO:0000256" key="6">
    <source>
        <dbReference type="ARBA" id="ARBA00022741"/>
    </source>
</evidence>
<feature type="region of interest" description="Disordered" evidence="13">
    <location>
        <begin position="1576"/>
        <end position="1719"/>
    </location>
</feature>
<evidence type="ECO:0000256" key="5">
    <source>
        <dbReference type="ARBA" id="ARBA00022737"/>
    </source>
</evidence>
<comment type="caution">
    <text evidence="17">The sequence shown here is derived from an EMBL/GenBank/DDBJ whole genome shotgun (WGS) entry which is preliminary data.</text>
</comment>
<dbReference type="Pfam" id="PF00781">
    <property type="entry name" value="DAGK_cat"/>
    <property type="match status" value="1"/>
</dbReference>
<feature type="transmembrane region" description="Helical" evidence="14">
    <location>
        <begin position="87"/>
        <end position="106"/>
    </location>
</feature>
<dbReference type="Gene3D" id="3.40.50.10330">
    <property type="entry name" value="Probable inorganic polyphosphate/atp-NAD kinase, domain 1"/>
    <property type="match status" value="1"/>
</dbReference>